<organism evidence="1 2">
    <name type="scientific">Thalassoglobus neptunius</name>
    <dbReference type="NCBI Taxonomy" id="1938619"/>
    <lineage>
        <taxon>Bacteria</taxon>
        <taxon>Pseudomonadati</taxon>
        <taxon>Planctomycetota</taxon>
        <taxon>Planctomycetia</taxon>
        <taxon>Planctomycetales</taxon>
        <taxon>Planctomycetaceae</taxon>
        <taxon>Thalassoglobus</taxon>
    </lineage>
</organism>
<sequence length="32" mass="3566">MARLTSHQTAAILAPDMEVSRGVRLIYYDTAD</sequence>
<evidence type="ECO:0000313" key="2">
    <source>
        <dbReference type="Proteomes" id="UP000317243"/>
    </source>
</evidence>
<dbReference type="AlphaFoldDB" id="A0A5C5WMA1"/>
<gene>
    <name evidence="1" type="ORF">KOR42_34340</name>
</gene>
<evidence type="ECO:0000313" key="1">
    <source>
        <dbReference type="EMBL" id="TWT51747.1"/>
    </source>
</evidence>
<protein>
    <submittedName>
        <fullName evidence="1">Uncharacterized protein</fullName>
    </submittedName>
</protein>
<proteinExistence type="predicted"/>
<keyword evidence="2" id="KW-1185">Reference proteome</keyword>
<dbReference type="Proteomes" id="UP000317243">
    <property type="component" value="Unassembled WGS sequence"/>
</dbReference>
<comment type="caution">
    <text evidence="1">The sequence shown here is derived from an EMBL/GenBank/DDBJ whole genome shotgun (WGS) entry which is preliminary data.</text>
</comment>
<reference evidence="1 2" key="1">
    <citation type="submission" date="2019-02" db="EMBL/GenBank/DDBJ databases">
        <title>Deep-cultivation of Planctomycetes and their phenomic and genomic characterization uncovers novel biology.</title>
        <authorList>
            <person name="Wiegand S."/>
            <person name="Jogler M."/>
            <person name="Boedeker C."/>
            <person name="Pinto D."/>
            <person name="Vollmers J."/>
            <person name="Rivas-Marin E."/>
            <person name="Kohn T."/>
            <person name="Peeters S.H."/>
            <person name="Heuer A."/>
            <person name="Rast P."/>
            <person name="Oberbeckmann S."/>
            <person name="Bunk B."/>
            <person name="Jeske O."/>
            <person name="Meyerdierks A."/>
            <person name="Storesund J.E."/>
            <person name="Kallscheuer N."/>
            <person name="Luecker S."/>
            <person name="Lage O.M."/>
            <person name="Pohl T."/>
            <person name="Merkel B.J."/>
            <person name="Hornburger P."/>
            <person name="Mueller R.-W."/>
            <person name="Bruemmer F."/>
            <person name="Labrenz M."/>
            <person name="Spormann A.M."/>
            <person name="Op Den Camp H."/>
            <person name="Overmann J."/>
            <person name="Amann R."/>
            <person name="Jetten M.S.M."/>
            <person name="Mascher T."/>
            <person name="Medema M.H."/>
            <person name="Devos D.P."/>
            <person name="Kaster A.-K."/>
            <person name="Ovreas L."/>
            <person name="Rohde M."/>
            <person name="Galperin M.Y."/>
            <person name="Jogler C."/>
        </authorList>
    </citation>
    <scope>NUCLEOTIDE SEQUENCE [LARGE SCALE GENOMIC DNA]</scope>
    <source>
        <strain evidence="1 2">KOR42</strain>
    </source>
</reference>
<name>A0A5C5WMA1_9PLAN</name>
<accession>A0A5C5WMA1</accession>
<dbReference type="EMBL" id="SIHI01000011">
    <property type="protein sequence ID" value="TWT51747.1"/>
    <property type="molecule type" value="Genomic_DNA"/>
</dbReference>